<dbReference type="Gene3D" id="3.40.50.300">
    <property type="entry name" value="P-loop containing nucleotide triphosphate hydrolases"/>
    <property type="match status" value="1"/>
</dbReference>
<dbReference type="Pfam" id="PF00005">
    <property type="entry name" value="ABC_tran"/>
    <property type="match status" value="1"/>
</dbReference>
<dbReference type="SUPFAM" id="SSF52540">
    <property type="entry name" value="P-loop containing nucleoside triphosphate hydrolases"/>
    <property type="match status" value="1"/>
</dbReference>
<dbReference type="GO" id="GO:0005886">
    <property type="term" value="C:plasma membrane"/>
    <property type="evidence" value="ECO:0007669"/>
    <property type="project" value="UniProtKB-SubCell"/>
</dbReference>
<dbReference type="PANTHER" id="PTHR24221:SF587">
    <property type="entry name" value="ABC TRANSPORTER RELATED"/>
    <property type="match status" value="1"/>
</dbReference>
<evidence type="ECO:0000256" key="4">
    <source>
        <dbReference type="ARBA" id="ARBA00022692"/>
    </source>
</evidence>
<dbReference type="Gene3D" id="1.20.1560.10">
    <property type="entry name" value="ABC transporter type 1, transmembrane domain"/>
    <property type="match status" value="1"/>
</dbReference>
<keyword evidence="4 9" id="KW-0812">Transmembrane</keyword>
<dbReference type="PROSITE" id="PS00211">
    <property type="entry name" value="ABC_TRANSPORTER_1"/>
    <property type="match status" value="1"/>
</dbReference>
<evidence type="ECO:0000256" key="8">
    <source>
        <dbReference type="ARBA" id="ARBA00023136"/>
    </source>
</evidence>
<feature type="domain" description="ABC transporter" evidence="10">
    <location>
        <begin position="464"/>
        <end position="698"/>
    </location>
</feature>
<protein>
    <submittedName>
        <fullName evidence="12">ABC transporter related protein</fullName>
    </submittedName>
</protein>
<dbReference type="EMBL" id="CP002085">
    <property type="protein sequence ID" value="ADK84799.1"/>
    <property type="molecule type" value="Genomic_DNA"/>
</dbReference>
<dbReference type="InterPro" id="IPR017871">
    <property type="entry name" value="ABC_transporter-like_CS"/>
</dbReference>
<evidence type="ECO:0000259" key="11">
    <source>
        <dbReference type="PROSITE" id="PS50929"/>
    </source>
</evidence>
<feature type="transmembrane region" description="Helical" evidence="9">
    <location>
        <begin position="37"/>
        <end position="59"/>
    </location>
</feature>
<dbReference type="InterPro" id="IPR003439">
    <property type="entry name" value="ABC_transporter-like_ATP-bd"/>
</dbReference>
<dbReference type="OrthoDB" id="9772049at2"/>
<dbReference type="InterPro" id="IPR039421">
    <property type="entry name" value="Type_1_exporter"/>
</dbReference>
<dbReference type="InterPro" id="IPR003593">
    <property type="entry name" value="AAA+_ATPase"/>
</dbReference>
<dbReference type="PANTHER" id="PTHR24221">
    <property type="entry name" value="ATP-BINDING CASSETTE SUB-FAMILY B"/>
    <property type="match status" value="1"/>
</dbReference>
<evidence type="ECO:0000256" key="2">
    <source>
        <dbReference type="ARBA" id="ARBA00022448"/>
    </source>
</evidence>
<evidence type="ECO:0000256" key="6">
    <source>
        <dbReference type="ARBA" id="ARBA00022840"/>
    </source>
</evidence>
<evidence type="ECO:0000256" key="7">
    <source>
        <dbReference type="ARBA" id="ARBA00022989"/>
    </source>
</evidence>
<dbReference type="InterPro" id="IPR027417">
    <property type="entry name" value="P-loop_NTPase"/>
</dbReference>
<keyword evidence="13" id="KW-1185">Reference proteome</keyword>
<dbReference type="RefSeq" id="WP_013258252.1">
    <property type="nucleotide sequence ID" value="NC_014365.1"/>
</dbReference>
<reference evidence="12 13" key="1">
    <citation type="journal article" date="2010" name="Stand. Genomic Sci.">
        <title>Complete genome sequence of Desulfarculus baarsii type strain (2st14).</title>
        <authorList>
            <person name="Sun H."/>
            <person name="Spring S."/>
            <person name="Lapidus A."/>
            <person name="Davenport K."/>
            <person name="Del Rio T.G."/>
            <person name="Tice H."/>
            <person name="Nolan M."/>
            <person name="Copeland A."/>
            <person name="Cheng J.F."/>
            <person name="Lucas S."/>
            <person name="Tapia R."/>
            <person name="Goodwin L."/>
            <person name="Pitluck S."/>
            <person name="Ivanova N."/>
            <person name="Pagani I."/>
            <person name="Mavromatis K."/>
            <person name="Ovchinnikova G."/>
            <person name="Pati A."/>
            <person name="Chen A."/>
            <person name="Palaniappan K."/>
            <person name="Hauser L."/>
            <person name="Chang Y.J."/>
            <person name="Jeffries C.D."/>
            <person name="Detter J.C."/>
            <person name="Han C."/>
            <person name="Rohde M."/>
            <person name="Brambilla E."/>
            <person name="Goker M."/>
            <person name="Woyke T."/>
            <person name="Bristow J."/>
            <person name="Eisen J.A."/>
            <person name="Markowitz V."/>
            <person name="Hugenholtz P."/>
            <person name="Kyrpides N.C."/>
            <person name="Klenk H.P."/>
            <person name="Land M."/>
        </authorList>
    </citation>
    <scope>NUCLEOTIDE SEQUENCE [LARGE SCALE GENOMIC DNA]</scope>
    <source>
        <strain evidence="13">ATCC 33931 / DSM 2075 / LMG 7858 / VKM B-1802 / 2st14</strain>
    </source>
</reference>
<dbReference type="SUPFAM" id="SSF90123">
    <property type="entry name" value="ABC transporter transmembrane region"/>
    <property type="match status" value="1"/>
</dbReference>
<feature type="domain" description="ABC transmembrane type-1" evidence="11">
    <location>
        <begin position="176"/>
        <end position="430"/>
    </location>
</feature>
<dbReference type="HOGENOM" id="CLU_000604_84_3_7"/>
<dbReference type="PROSITE" id="PS50929">
    <property type="entry name" value="ABC_TM1F"/>
    <property type="match status" value="1"/>
</dbReference>
<proteinExistence type="predicted"/>
<sequence>MAPPADFGYMEEGQLGRPYNMRLLGRLIAYLRPAKGLIVGAAVLVLIGTALNLALPYVTKTAIDGHIVRQALAVRPEKAAPDLAPDMAALNALGLLDAGGESFVAEAALRELDPRQSARLRAAGVIGAEPYYIAAAGPHAEQAARARPELFARGQDVWLIRAADLTKLPEAELKQLRGPDAHGLILLGALFAGLALGGLVVEYVQSMLLERAGQIMTFDLRQELYAHVLGRSSAFFSRNPLGKLVTRLTNDVQNINEMFRSTLVSLIQDMFLLVGIMATLFFLDVSLALVCLALTPLIAIMAWIFARQAREAFRQLQGHLGRINSWLSETMGGLAVVKLLGAEAAGARRFQRLNEQYFQAGMRQIKVFAVFMPLAELFSSLAVALILWHGGGQVIQDRLSLGALVAFLSYMQMFFRPVRDLAEKYNILQAAMASGERIFMLLDDDDALPEPAQQLSEAPGPGEARFRDVSFGYDPARPVVKNVDFVIPAGQSWAVVGPTGAGKTSLTALLMRFYDPQSGAVEIDGVDLRRMSRRDIARRVAMAPQEVIILSGSIADNVIMGREDVGPAELRQALEISGAATFVDELPDGARTILGEGGRQLSAGQRQLLSLARALAGQPRVLVLDEATSSVDPASERLIQQALPRIMAGRTSLVVAHRLSTVRHADNILVMQRGRVVEQGTHEQLAAAGGLYARLARLEEIKAKGGA</sequence>
<keyword evidence="7 9" id="KW-1133">Transmembrane helix</keyword>
<feature type="transmembrane region" description="Helical" evidence="9">
    <location>
        <begin position="184"/>
        <end position="204"/>
    </location>
</feature>
<keyword evidence="3" id="KW-1003">Cell membrane</keyword>
<dbReference type="Pfam" id="PF00664">
    <property type="entry name" value="ABC_membrane"/>
    <property type="match status" value="1"/>
</dbReference>
<feature type="transmembrane region" description="Helical" evidence="9">
    <location>
        <begin position="262"/>
        <end position="281"/>
    </location>
</feature>
<feature type="transmembrane region" description="Helical" evidence="9">
    <location>
        <begin position="367"/>
        <end position="387"/>
    </location>
</feature>
<dbReference type="STRING" id="644282.Deba_1431"/>
<keyword evidence="2" id="KW-0813">Transport</keyword>
<dbReference type="GO" id="GO:0005524">
    <property type="term" value="F:ATP binding"/>
    <property type="evidence" value="ECO:0007669"/>
    <property type="project" value="UniProtKB-KW"/>
</dbReference>
<dbReference type="CDD" id="cd18544">
    <property type="entry name" value="ABC_6TM_TmrA_like"/>
    <property type="match status" value="1"/>
</dbReference>
<evidence type="ECO:0000256" key="9">
    <source>
        <dbReference type="SAM" id="Phobius"/>
    </source>
</evidence>
<evidence type="ECO:0000313" key="13">
    <source>
        <dbReference type="Proteomes" id="UP000009047"/>
    </source>
</evidence>
<gene>
    <name evidence="12" type="ordered locus">Deba_1431</name>
</gene>
<evidence type="ECO:0000256" key="1">
    <source>
        <dbReference type="ARBA" id="ARBA00004651"/>
    </source>
</evidence>
<dbReference type="Proteomes" id="UP000009047">
    <property type="component" value="Chromosome"/>
</dbReference>
<keyword evidence="5" id="KW-0547">Nucleotide-binding</keyword>
<evidence type="ECO:0000256" key="5">
    <source>
        <dbReference type="ARBA" id="ARBA00022741"/>
    </source>
</evidence>
<feature type="transmembrane region" description="Helical" evidence="9">
    <location>
        <begin position="287"/>
        <end position="306"/>
    </location>
</feature>
<keyword evidence="6" id="KW-0067">ATP-binding</keyword>
<dbReference type="GO" id="GO:0140359">
    <property type="term" value="F:ABC-type transporter activity"/>
    <property type="evidence" value="ECO:0007669"/>
    <property type="project" value="InterPro"/>
</dbReference>
<dbReference type="InterPro" id="IPR036640">
    <property type="entry name" value="ABC1_TM_sf"/>
</dbReference>
<evidence type="ECO:0000313" key="12">
    <source>
        <dbReference type="EMBL" id="ADK84799.1"/>
    </source>
</evidence>
<organism evidence="12 13">
    <name type="scientific">Desulfarculus baarsii (strain ATCC 33931 / DSM 2075 / LMG 7858 / VKM B-1802 / 2st14)</name>
    <dbReference type="NCBI Taxonomy" id="644282"/>
    <lineage>
        <taxon>Bacteria</taxon>
        <taxon>Pseudomonadati</taxon>
        <taxon>Thermodesulfobacteriota</taxon>
        <taxon>Desulfarculia</taxon>
        <taxon>Desulfarculales</taxon>
        <taxon>Desulfarculaceae</taxon>
        <taxon>Desulfarculus</taxon>
    </lineage>
</organism>
<evidence type="ECO:0000256" key="3">
    <source>
        <dbReference type="ARBA" id="ARBA00022475"/>
    </source>
</evidence>
<dbReference type="KEGG" id="dbr:Deba_1431"/>
<dbReference type="InterPro" id="IPR011527">
    <property type="entry name" value="ABC1_TM_dom"/>
</dbReference>
<evidence type="ECO:0000259" key="10">
    <source>
        <dbReference type="PROSITE" id="PS50893"/>
    </source>
</evidence>
<dbReference type="PROSITE" id="PS50893">
    <property type="entry name" value="ABC_TRANSPORTER_2"/>
    <property type="match status" value="1"/>
</dbReference>
<name>E1QGV6_DESB2</name>
<dbReference type="AlphaFoldDB" id="E1QGV6"/>
<dbReference type="FunFam" id="3.40.50.300:FF:000221">
    <property type="entry name" value="Multidrug ABC transporter ATP-binding protein"/>
    <property type="match status" value="1"/>
</dbReference>
<dbReference type="eggNOG" id="COG1132">
    <property type="taxonomic scope" value="Bacteria"/>
</dbReference>
<comment type="subcellular location">
    <subcellularLocation>
        <location evidence="1">Cell membrane</location>
        <topology evidence="1">Multi-pass membrane protein</topology>
    </subcellularLocation>
</comment>
<accession>E1QGV6</accession>
<dbReference type="SMART" id="SM00382">
    <property type="entry name" value="AAA"/>
    <property type="match status" value="1"/>
</dbReference>
<dbReference type="GO" id="GO:0016887">
    <property type="term" value="F:ATP hydrolysis activity"/>
    <property type="evidence" value="ECO:0007669"/>
    <property type="project" value="InterPro"/>
</dbReference>
<keyword evidence="8 9" id="KW-0472">Membrane</keyword>